<dbReference type="EMBL" id="ML210239">
    <property type="protein sequence ID" value="TFK22509.1"/>
    <property type="molecule type" value="Genomic_DNA"/>
</dbReference>
<proteinExistence type="predicted"/>
<feature type="compositionally biased region" description="Pro residues" evidence="1">
    <location>
        <begin position="274"/>
        <end position="287"/>
    </location>
</feature>
<reference evidence="2 3" key="1">
    <citation type="journal article" date="2019" name="Nat. Ecol. Evol.">
        <title>Megaphylogeny resolves global patterns of mushroom evolution.</title>
        <authorList>
            <person name="Varga T."/>
            <person name="Krizsan K."/>
            <person name="Foldi C."/>
            <person name="Dima B."/>
            <person name="Sanchez-Garcia M."/>
            <person name="Sanchez-Ramirez S."/>
            <person name="Szollosi G.J."/>
            <person name="Szarkandi J.G."/>
            <person name="Papp V."/>
            <person name="Albert L."/>
            <person name="Andreopoulos W."/>
            <person name="Angelini C."/>
            <person name="Antonin V."/>
            <person name="Barry K.W."/>
            <person name="Bougher N.L."/>
            <person name="Buchanan P."/>
            <person name="Buyck B."/>
            <person name="Bense V."/>
            <person name="Catcheside P."/>
            <person name="Chovatia M."/>
            <person name="Cooper J."/>
            <person name="Damon W."/>
            <person name="Desjardin D."/>
            <person name="Finy P."/>
            <person name="Geml J."/>
            <person name="Haridas S."/>
            <person name="Hughes K."/>
            <person name="Justo A."/>
            <person name="Karasinski D."/>
            <person name="Kautmanova I."/>
            <person name="Kiss B."/>
            <person name="Kocsube S."/>
            <person name="Kotiranta H."/>
            <person name="LaButti K.M."/>
            <person name="Lechner B.E."/>
            <person name="Liimatainen K."/>
            <person name="Lipzen A."/>
            <person name="Lukacs Z."/>
            <person name="Mihaltcheva S."/>
            <person name="Morgado L.N."/>
            <person name="Niskanen T."/>
            <person name="Noordeloos M.E."/>
            <person name="Ohm R.A."/>
            <person name="Ortiz-Santana B."/>
            <person name="Ovrebo C."/>
            <person name="Racz N."/>
            <person name="Riley R."/>
            <person name="Savchenko A."/>
            <person name="Shiryaev A."/>
            <person name="Soop K."/>
            <person name="Spirin V."/>
            <person name="Szebenyi C."/>
            <person name="Tomsovsky M."/>
            <person name="Tulloss R.E."/>
            <person name="Uehling J."/>
            <person name="Grigoriev I.V."/>
            <person name="Vagvolgyi C."/>
            <person name="Papp T."/>
            <person name="Martin F.M."/>
            <person name="Miettinen O."/>
            <person name="Hibbett D.S."/>
            <person name="Nagy L.G."/>
        </authorList>
    </citation>
    <scope>NUCLEOTIDE SEQUENCE [LARGE SCALE GENOMIC DNA]</scope>
    <source>
        <strain evidence="2 3">CBS 121175</strain>
    </source>
</reference>
<organism evidence="2 3">
    <name type="scientific">Coprinopsis marcescibilis</name>
    <name type="common">Agaric fungus</name>
    <name type="synonym">Psathyrella marcescibilis</name>
    <dbReference type="NCBI Taxonomy" id="230819"/>
    <lineage>
        <taxon>Eukaryota</taxon>
        <taxon>Fungi</taxon>
        <taxon>Dikarya</taxon>
        <taxon>Basidiomycota</taxon>
        <taxon>Agaricomycotina</taxon>
        <taxon>Agaricomycetes</taxon>
        <taxon>Agaricomycetidae</taxon>
        <taxon>Agaricales</taxon>
        <taxon>Agaricineae</taxon>
        <taxon>Psathyrellaceae</taxon>
        <taxon>Coprinopsis</taxon>
    </lineage>
</organism>
<accession>A0A5C3KPT3</accession>
<evidence type="ECO:0000313" key="3">
    <source>
        <dbReference type="Proteomes" id="UP000307440"/>
    </source>
</evidence>
<feature type="region of interest" description="Disordered" evidence="1">
    <location>
        <begin position="266"/>
        <end position="287"/>
    </location>
</feature>
<sequence length="287" mass="30428">MVNVPQESPYASVQVPLIKSPSLRVPPKVEFPPDIHPLPDSVTAYFVYPFTLESHLTTLSANRRHTLAAHTLSRQTYLANREKEKERRRREALRRIAPGFADADGGMLVPEHRAVPGHKGSSSVDFSSSSATADGTTSAHQRSRSAMDDLVDRLAALDAASSTPPANSKPNSNSAPKPNSTRTTTLTQDFRTPSNITPVPPPPPPALGIPSPPPPPPAVSSFGQVGSQGERVSAPSPSLYPSPPPPPLYPSQILSAYGGITAQRLSLPGTVAPSSPPPPPPPFIGRR</sequence>
<feature type="compositionally biased region" description="Pro residues" evidence="1">
    <location>
        <begin position="198"/>
        <end position="218"/>
    </location>
</feature>
<protein>
    <submittedName>
        <fullName evidence="2">Uncharacterized protein</fullName>
    </submittedName>
</protein>
<feature type="compositionally biased region" description="Pro residues" evidence="1">
    <location>
        <begin position="238"/>
        <end position="249"/>
    </location>
</feature>
<dbReference type="AlphaFoldDB" id="A0A5C3KPT3"/>
<feature type="region of interest" description="Disordered" evidence="1">
    <location>
        <begin position="95"/>
        <end position="146"/>
    </location>
</feature>
<feature type="compositionally biased region" description="Low complexity" evidence="1">
    <location>
        <begin position="121"/>
        <end position="139"/>
    </location>
</feature>
<keyword evidence="3" id="KW-1185">Reference proteome</keyword>
<evidence type="ECO:0000256" key="1">
    <source>
        <dbReference type="SAM" id="MobiDB-lite"/>
    </source>
</evidence>
<dbReference type="OrthoDB" id="2506317at2759"/>
<feature type="region of interest" description="Disordered" evidence="1">
    <location>
        <begin position="160"/>
        <end position="249"/>
    </location>
</feature>
<evidence type="ECO:0000313" key="2">
    <source>
        <dbReference type="EMBL" id="TFK22509.1"/>
    </source>
</evidence>
<dbReference type="PRINTS" id="PR01217">
    <property type="entry name" value="PRICHEXTENSN"/>
</dbReference>
<feature type="compositionally biased region" description="Polar residues" evidence="1">
    <location>
        <begin position="161"/>
        <end position="180"/>
    </location>
</feature>
<feature type="compositionally biased region" description="Low complexity" evidence="1">
    <location>
        <begin position="181"/>
        <end position="192"/>
    </location>
</feature>
<dbReference type="Proteomes" id="UP000307440">
    <property type="component" value="Unassembled WGS sequence"/>
</dbReference>
<gene>
    <name evidence="2" type="ORF">FA15DRAFT_671475</name>
</gene>
<name>A0A5C3KPT3_COPMA</name>